<dbReference type="PANTHER" id="PTHR12791">
    <property type="entry name" value="GOLGI SNARE BET1-RELATED"/>
    <property type="match status" value="1"/>
</dbReference>
<protein>
    <recommendedName>
        <fullName evidence="10">t-SNARE coiled-coil homology domain-containing protein</fullName>
    </recommendedName>
</protein>
<keyword evidence="2" id="KW-0813">Transport</keyword>
<comment type="subcellular location">
    <subcellularLocation>
        <location evidence="8">Endomembrane system</location>
        <topology evidence="8">Single-pass type IV membrane protein</topology>
    </subcellularLocation>
    <subcellularLocation>
        <location evidence="1">Golgi apparatus membrane</location>
    </subcellularLocation>
</comment>
<name>A0ABP1PYD0_9HEXA</name>
<feature type="domain" description="T-SNARE coiled-coil homology" evidence="10">
    <location>
        <begin position="29"/>
        <end position="80"/>
    </location>
</feature>
<dbReference type="EMBL" id="CAXLJM020000015">
    <property type="protein sequence ID" value="CAL8082292.1"/>
    <property type="molecule type" value="Genomic_DNA"/>
</dbReference>
<comment type="caution">
    <text evidence="11">The sequence shown here is derived from an EMBL/GenBank/DDBJ whole genome shotgun (WGS) entry which is preliminary data.</text>
</comment>
<organism evidence="11 12">
    <name type="scientific">Orchesella dallaii</name>
    <dbReference type="NCBI Taxonomy" id="48710"/>
    <lineage>
        <taxon>Eukaryota</taxon>
        <taxon>Metazoa</taxon>
        <taxon>Ecdysozoa</taxon>
        <taxon>Arthropoda</taxon>
        <taxon>Hexapoda</taxon>
        <taxon>Collembola</taxon>
        <taxon>Entomobryomorpha</taxon>
        <taxon>Entomobryoidea</taxon>
        <taxon>Orchesellidae</taxon>
        <taxon>Orchesellinae</taxon>
        <taxon>Orchesella</taxon>
    </lineage>
</organism>
<evidence type="ECO:0000313" key="11">
    <source>
        <dbReference type="EMBL" id="CAL8082292.1"/>
    </source>
</evidence>
<proteinExistence type="predicted"/>
<evidence type="ECO:0000259" key="10">
    <source>
        <dbReference type="PROSITE" id="PS50192"/>
    </source>
</evidence>
<keyword evidence="12" id="KW-1185">Reference proteome</keyword>
<gene>
    <name evidence="11" type="ORF">ODALV1_LOCUS5165</name>
</gene>
<evidence type="ECO:0000256" key="3">
    <source>
        <dbReference type="ARBA" id="ARBA00022692"/>
    </source>
</evidence>
<reference evidence="11 12" key="1">
    <citation type="submission" date="2024-08" db="EMBL/GenBank/DDBJ databases">
        <authorList>
            <person name="Cucini C."/>
            <person name="Frati F."/>
        </authorList>
    </citation>
    <scope>NUCLEOTIDE SEQUENCE [LARGE SCALE GENOMIC DNA]</scope>
</reference>
<evidence type="ECO:0000256" key="7">
    <source>
        <dbReference type="ARBA" id="ARBA00023136"/>
    </source>
</evidence>
<keyword evidence="7 9" id="KW-0472">Membrane</keyword>
<keyword evidence="3 9" id="KW-0812">Transmembrane</keyword>
<evidence type="ECO:0000256" key="9">
    <source>
        <dbReference type="SAM" id="Phobius"/>
    </source>
</evidence>
<feature type="transmembrane region" description="Helical" evidence="9">
    <location>
        <begin position="91"/>
        <end position="110"/>
    </location>
</feature>
<dbReference type="Gene3D" id="1.20.5.110">
    <property type="match status" value="1"/>
</dbReference>
<accession>A0ABP1PYD0</accession>
<dbReference type="PROSITE" id="PS50192">
    <property type="entry name" value="T_SNARE"/>
    <property type="match status" value="1"/>
</dbReference>
<keyword evidence="5 9" id="KW-1133">Transmembrane helix</keyword>
<evidence type="ECO:0000256" key="5">
    <source>
        <dbReference type="ARBA" id="ARBA00022989"/>
    </source>
</evidence>
<evidence type="ECO:0000256" key="1">
    <source>
        <dbReference type="ARBA" id="ARBA00004394"/>
    </source>
</evidence>
<dbReference type="InterPro" id="IPR000727">
    <property type="entry name" value="T_SNARE_dom"/>
</dbReference>
<dbReference type="SUPFAM" id="SSF58038">
    <property type="entry name" value="SNARE fusion complex"/>
    <property type="match status" value="1"/>
</dbReference>
<dbReference type="InterPro" id="IPR039899">
    <property type="entry name" value="BET1_SNARE"/>
</dbReference>
<evidence type="ECO:0000256" key="8">
    <source>
        <dbReference type="ARBA" id="ARBA00046280"/>
    </source>
</evidence>
<dbReference type="Proteomes" id="UP001642540">
    <property type="component" value="Unassembled WGS sequence"/>
</dbReference>
<dbReference type="CDD" id="cd15853">
    <property type="entry name" value="SNARE_Bet1"/>
    <property type="match status" value="1"/>
</dbReference>
<evidence type="ECO:0000313" key="12">
    <source>
        <dbReference type="Proteomes" id="UP001642540"/>
    </source>
</evidence>
<sequence length="116" mass="12798">MSTRNHRGAPQVLRSEEENLDAVNQSLAEKLSMKVGQLKNLAIDLDVEARDHLPLMDGIGDDMESGTMRLGGTSGRLRNLGRTRGLSGRRFTCYVGLGVCTVMVFVYYILLPMAIK</sequence>
<evidence type="ECO:0000256" key="2">
    <source>
        <dbReference type="ARBA" id="ARBA00022448"/>
    </source>
</evidence>
<evidence type="ECO:0000256" key="4">
    <source>
        <dbReference type="ARBA" id="ARBA00022927"/>
    </source>
</evidence>
<evidence type="ECO:0000256" key="6">
    <source>
        <dbReference type="ARBA" id="ARBA00023034"/>
    </source>
</evidence>
<keyword evidence="6" id="KW-0333">Golgi apparatus</keyword>
<keyword evidence="4" id="KW-0653">Protein transport</keyword>